<dbReference type="InterPro" id="IPR016007">
    <property type="entry name" value="Alpha_rhamnosid"/>
</dbReference>
<dbReference type="Pfam" id="PF08531">
    <property type="entry name" value="Bac_rhamnosid_N"/>
    <property type="match status" value="1"/>
</dbReference>
<feature type="domain" description="Alpha-L-rhamnosidase six-hairpin glycosidase" evidence="6">
    <location>
        <begin position="303"/>
        <end position="655"/>
    </location>
</feature>
<dbReference type="Gene3D" id="1.50.10.10">
    <property type="match status" value="1"/>
</dbReference>
<protein>
    <recommendedName>
        <fullName evidence="2">alpha-L-rhamnosidase</fullName>
        <ecNumber evidence="2">3.2.1.40</ecNumber>
    </recommendedName>
</protein>
<evidence type="ECO:0000259" key="7">
    <source>
        <dbReference type="Pfam" id="PF17390"/>
    </source>
</evidence>
<dbReference type="InterPro" id="IPR012341">
    <property type="entry name" value="6hp_glycosidase-like_sf"/>
</dbReference>
<evidence type="ECO:0000259" key="5">
    <source>
        <dbReference type="Pfam" id="PF08531"/>
    </source>
</evidence>
<reference evidence="8 9" key="1">
    <citation type="submission" date="2018-07" db="EMBL/GenBank/DDBJ databases">
        <title>Desertimonas flava gen. nov. sp. nov.</title>
        <authorList>
            <person name="Liu S."/>
        </authorList>
    </citation>
    <scope>NUCLEOTIDE SEQUENCE [LARGE SCALE GENOMIC DNA]</scope>
    <source>
        <strain evidence="8 9">16Sb5-5</strain>
    </source>
</reference>
<accession>A0A367YWB1</accession>
<dbReference type="PANTHER" id="PTHR33307">
    <property type="entry name" value="ALPHA-RHAMNOSIDASE (EUROFUNG)"/>
    <property type="match status" value="1"/>
</dbReference>
<dbReference type="Pfam" id="PF05592">
    <property type="entry name" value="Bac_rhamnosid"/>
    <property type="match status" value="1"/>
</dbReference>
<dbReference type="InterPro" id="IPR008902">
    <property type="entry name" value="Rhamnosid_concanavalin"/>
</dbReference>
<evidence type="ECO:0000313" key="9">
    <source>
        <dbReference type="Proteomes" id="UP000252770"/>
    </source>
</evidence>
<dbReference type="SUPFAM" id="SSF48208">
    <property type="entry name" value="Six-hairpin glycosidases"/>
    <property type="match status" value="1"/>
</dbReference>
<evidence type="ECO:0000256" key="2">
    <source>
        <dbReference type="ARBA" id="ARBA00012652"/>
    </source>
</evidence>
<name>A0A367YWB1_9ACTN</name>
<dbReference type="InterPro" id="IPR035398">
    <property type="entry name" value="Bac_rhamnosid_C"/>
</dbReference>
<evidence type="ECO:0000256" key="3">
    <source>
        <dbReference type="ARBA" id="ARBA00022801"/>
    </source>
</evidence>
<dbReference type="Pfam" id="PF17389">
    <property type="entry name" value="Bac_rhamnosid6H"/>
    <property type="match status" value="1"/>
</dbReference>
<evidence type="ECO:0000256" key="1">
    <source>
        <dbReference type="ARBA" id="ARBA00001445"/>
    </source>
</evidence>
<dbReference type="InterPro" id="IPR013737">
    <property type="entry name" value="Bac_rhamnosid_N"/>
</dbReference>
<feature type="domain" description="Bacterial alpha-L-rhamnosidase N-terminal" evidence="5">
    <location>
        <begin position="26"/>
        <end position="191"/>
    </location>
</feature>
<dbReference type="AlphaFoldDB" id="A0A367YWB1"/>
<feature type="domain" description="Alpha-L-rhamnosidase C-terminal" evidence="7">
    <location>
        <begin position="657"/>
        <end position="729"/>
    </location>
</feature>
<dbReference type="Gene3D" id="2.60.420.10">
    <property type="entry name" value="Maltose phosphorylase, domain 3"/>
    <property type="match status" value="1"/>
</dbReference>
<comment type="caution">
    <text evidence="8">The sequence shown here is derived from an EMBL/GenBank/DDBJ whole genome shotgun (WGS) entry which is preliminary data.</text>
</comment>
<dbReference type="Proteomes" id="UP000252770">
    <property type="component" value="Unassembled WGS sequence"/>
</dbReference>
<dbReference type="EC" id="3.2.1.40" evidence="2"/>
<dbReference type="InterPro" id="IPR008928">
    <property type="entry name" value="6-hairpin_glycosidase_sf"/>
</dbReference>
<feature type="domain" description="Alpha-L-rhamnosidase concanavalin-like" evidence="4">
    <location>
        <begin position="201"/>
        <end position="298"/>
    </location>
</feature>
<comment type="catalytic activity">
    <reaction evidence="1">
        <text>Hydrolysis of terminal non-reducing alpha-L-rhamnose residues in alpha-L-rhamnosides.</text>
        <dbReference type="EC" id="3.2.1.40"/>
    </reaction>
</comment>
<organism evidence="8 9">
    <name type="scientific">Desertihabitans brevis</name>
    <dbReference type="NCBI Taxonomy" id="2268447"/>
    <lineage>
        <taxon>Bacteria</taxon>
        <taxon>Bacillati</taxon>
        <taxon>Actinomycetota</taxon>
        <taxon>Actinomycetes</taxon>
        <taxon>Propionibacteriales</taxon>
        <taxon>Propionibacteriaceae</taxon>
        <taxon>Desertihabitans</taxon>
    </lineage>
</organism>
<gene>
    <name evidence="8" type="ORF">DT076_07760</name>
</gene>
<proteinExistence type="predicted"/>
<evidence type="ECO:0000259" key="6">
    <source>
        <dbReference type="Pfam" id="PF17389"/>
    </source>
</evidence>
<dbReference type="GO" id="GO:0005975">
    <property type="term" value="P:carbohydrate metabolic process"/>
    <property type="evidence" value="ECO:0007669"/>
    <property type="project" value="InterPro"/>
</dbReference>
<sequence>MITAADATDPAPLFRTTLALDPGHGDVRSARLRASGYGVFEASIDGRPVSEAVLSPGWSSYEWRLRHTDDDVTALVRDGAVLGFAVGNGWARGRLGSRGLKDVYSDRLGVIADLEVEFADGHRQHLVTGEGWESGPSRTLANDLYDGQHIDTRRRPADPWADPDGWQPATTMAFDHALLTPYLGPQVRRHEELSPQRIWTSPSGRTLVDFGQNLAGWIRVRLSGPAGTEITIRHAEVLEHEELGTRPLRSARATDTFVCSGEVEEVEPTFTFHGFRYAEVSGWPGELRPEDLTAVVVHSDLHRLGHFRCSDERVNQLHDNVVWSQKGNFLDLPTDCPQRDERLGWTGDIAAFVPTATFLFDVQGFLLDWMADVEAEASHNDGIVPFVVPDVLKYEAPRPGRDRNSTCLWSDAAVWVPWALWQGYGDLGVLERCYPTMTGHVRHVRGLLSDNGLWDTGFQFADWLDPTAPPDDPFRAKADPGVVATACYYRSVDLLRRTAELLGRTDDAAEFGQLADDLRAAFQRHYVSDGVVASDCPTVYALAICFGLLEPSDETAAGARLAELAAENDHRVATGFAGTPFVCDALTRTGHLDVAYRLLLQTENPSWLYPVTMGATTIWERWDSMLPDGTINPGQMTSFNHYAFGAVADWLHRVVGGLAPLEPGYRRVLVAPRPGGGLTSASTALETPQGRVEVAWEVSGAEVQVEVMLPAGVTAVAERPDGQREELTASTRLSWPA</sequence>
<dbReference type="EMBL" id="QOUI01000004">
    <property type="protein sequence ID" value="RCK70108.1"/>
    <property type="molecule type" value="Genomic_DNA"/>
</dbReference>
<dbReference type="Pfam" id="PF17390">
    <property type="entry name" value="Bac_rhamnosid_C"/>
    <property type="match status" value="1"/>
</dbReference>
<dbReference type="PANTHER" id="PTHR33307:SF6">
    <property type="entry name" value="ALPHA-RHAMNOSIDASE (EUROFUNG)-RELATED"/>
    <property type="match status" value="1"/>
</dbReference>
<evidence type="ECO:0000259" key="4">
    <source>
        <dbReference type="Pfam" id="PF05592"/>
    </source>
</evidence>
<dbReference type="Gene3D" id="2.60.120.260">
    <property type="entry name" value="Galactose-binding domain-like"/>
    <property type="match status" value="2"/>
</dbReference>
<dbReference type="GO" id="GO:0030596">
    <property type="term" value="F:alpha-L-rhamnosidase activity"/>
    <property type="evidence" value="ECO:0007669"/>
    <property type="project" value="UniProtKB-EC"/>
</dbReference>
<keyword evidence="3" id="KW-0378">Hydrolase</keyword>
<dbReference type="InterPro" id="IPR035396">
    <property type="entry name" value="Bac_rhamnosid6H"/>
</dbReference>
<keyword evidence="9" id="KW-1185">Reference proteome</keyword>
<evidence type="ECO:0000313" key="8">
    <source>
        <dbReference type="EMBL" id="RCK70108.1"/>
    </source>
</evidence>